<dbReference type="OrthoDB" id="2151417at2759"/>
<dbReference type="EMBL" id="KN817518">
    <property type="protein sequence ID" value="KJA29597.1"/>
    <property type="molecule type" value="Genomic_DNA"/>
</dbReference>
<keyword evidence="2" id="KW-1185">Reference proteome</keyword>
<dbReference type="PANTHER" id="PTHR38849:SF1">
    <property type="entry name" value="SMALL SECRETED PROTEIN"/>
    <property type="match status" value="1"/>
</dbReference>
<feature type="non-terminal residue" evidence="1">
    <location>
        <position position="145"/>
    </location>
</feature>
<evidence type="ECO:0000313" key="1">
    <source>
        <dbReference type="EMBL" id="KJA29597.1"/>
    </source>
</evidence>
<name>A0A0D2LNF2_HYPSF</name>
<protein>
    <submittedName>
        <fullName evidence="1">Uncharacterized protein</fullName>
    </submittedName>
</protein>
<organism evidence="1 2">
    <name type="scientific">Hypholoma sublateritium (strain FD-334 SS-4)</name>
    <dbReference type="NCBI Taxonomy" id="945553"/>
    <lineage>
        <taxon>Eukaryota</taxon>
        <taxon>Fungi</taxon>
        <taxon>Dikarya</taxon>
        <taxon>Basidiomycota</taxon>
        <taxon>Agaricomycotina</taxon>
        <taxon>Agaricomycetes</taxon>
        <taxon>Agaricomycetidae</taxon>
        <taxon>Agaricales</taxon>
        <taxon>Agaricineae</taxon>
        <taxon>Strophariaceae</taxon>
        <taxon>Hypholoma</taxon>
    </lineage>
</organism>
<accession>A0A0D2LNF2</accession>
<evidence type="ECO:0000313" key="2">
    <source>
        <dbReference type="Proteomes" id="UP000054270"/>
    </source>
</evidence>
<dbReference type="AlphaFoldDB" id="A0A0D2LNF2"/>
<proteinExistence type="predicted"/>
<reference evidence="2" key="1">
    <citation type="submission" date="2014-04" db="EMBL/GenBank/DDBJ databases">
        <title>Evolutionary Origins and Diversification of the Mycorrhizal Mutualists.</title>
        <authorList>
            <consortium name="DOE Joint Genome Institute"/>
            <consortium name="Mycorrhizal Genomics Consortium"/>
            <person name="Kohler A."/>
            <person name="Kuo A."/>
            <person name="Nagy L.G."/>
            <person name="Floudas D."/>
            <person name="Copeland A."/>
            <person name="Barry K.W."/>
            <person name="Cichocki N."/>
            <person name="Veneault-Fourrey C."/>
            <person name="LaButti K."/>
            <person name="Lindquist E.A."/>
            <person name="Lipzen A."/>
            <person name="Lundell T."/>
            <person name="Morin E."/>
            <person name="Murat C."/>
            <person name="Riley R."/>
            <person name="Ohm R."/>
            <person name="Sun H."/>
            <person name="Tunlid A."/>
            <person name="Henrissat B."/>
            <person name="Grigoriev I.V."/>
            <person name="Hibbett D.S."/>
            <person name="Martin F."/>
        </authorList>
    </citation>
    <scope>NUCLEOTIDE SEQUENCE [LARGE SCALE GENOMIC DNA]</scope>
    <source>
        <strain evidence="2">FD-334 SS-4</strain>
    </source>
</reference>
<dbReference type="Proteomes" id="UP000054270">
    <property type="component" value="Unassembled WGS sequence"/>
</dbReference>
<dbReference type="PANTHER" id="PTHR38849">
    <property type="entry name" value="SMALL SECRETED PROTEIN"/>
    <property type="match status" value="1"/>
</dbReference>
<feature type="non-terminal residue" evidence="1">
    <location>
        <position position="1"/>
    </location>
</feature>
<sequence>RANAAVFTTQTYDQISISGGTAGDAQAQALALFSALDVNDLANVAASDLAFVNSVHTIANDAETEAFNVAIKAATGDAKTALQNGKIQNKVLKLTAAVLALQIQDAQGKDTTAKQATEQKKLDNNIALDKAAAGQAATKVAFTAS</sequence>
<gene>
    <name evidence="1" type="ORF">HYPSUDRAFT_107460</name>
</gene>